<feature type="domain" description="Arrestin C-terminal-like" evidence="1">
    <location>
        <begin position="169"/>
        <end position="305"/>
    </location>
</feature>
<dbReference type="InterPro" id="IPR014752">
    <property type="entry name" value="Arrestin-like_C"/>
</dbReference>
<reference evidence="2 3" key="1">
    <citation type="submission" date="2023-04" db="EMBL/GenBank/DDBJ databases">
        <title>Genome of Basidiobolus ranarum AG-B5.</title>
        <authorList>
            <person name="Stajich J.E."/>
            <person name="Carter-House D."/>
            <person name="Gryganskyi A."/>
        </authorList>
    </citation>
    <scope>NUCLEOTIDE SEQUENCE [LARGE SCALE GENOMIC DNA]</scope>
    <source>
        <strain evidence="2 3">AG-B5</strain>
    </source>
</reference>
<name>A0ABR2X1F6_9FUNG</name>
<dbReference type="SMART" id="SM01017">
    <property type="entry name" value="Arrestin_C"/>
    <property type="match status" value="1"/>
</dbReference>
<dbReference type="Pfam" id="PF00339">
    <property type="entry name" value="Arrestin_N"/>
    <property type="match status" value="1"/>
</dbReference>
<comment type="caution">
    <text evidence="2">The sequence shown here is derived from an EMBL/GenBank/DDBJ whole genome shotgun (WGS) entry which is preliminary data.</text>
</comment>
<accession>A0ABR2X1F6</accession>
<sequence>MNALLGVKLDIKLSEDSLILHGSRNESVGSVLRGTVVLQLKRETCVDYISLKLKGKAETIWPSTFLVSALSSCERQNLVLYNWNFLPVNGGSFTLSPGEHEYPFEFIFNGFLPESVRIKNGQVKYKLVAAIGRSVLKPNLTCEKELLVRRFTQPSLLHINQNYPIVDSWENMLDYTVFISHRMISLSDTLSIFLTFLPKGPDVRVKNVTFLLLEQLTLRRTKSSKHQVDTRWFNLQPKLEEPRTSYNRSYTIQFPQADVEKIHFDCNTELIEITHKLQARVTFSTGKSTNAIVIKVPLHIMAESLEKIGESPPPYDHLPLVSFSSSPPPYLV</sequence>
<evidence type="ECO:0000313" key="3">
    <source>
        <dbReference type="Proteomes" id="UP001479436"/>
    </source>
</evidence>
<dbReference type="SUPFAM" id="SSF81296">
    <property type="entry name" value="E set domains"/>
    <property type="match status" value="1"/>
</dbReference>
<keyword evidence="3" id="KW-1185">Reference proteome</keyword>
<gene>
    <name evidence="2" type="ORF">K7432_002521</name>
</gene>
<dbReference type="PANTHER" id="PTHR11188:SF17">
    <property type="entry name" value="FI21816P1"/>
    <property type="match status" value="1"/>
</dbReference>
<dbReference type="InterPro" id="IPR014756">
    <property type="entry name" value="Ig_E-set"/>
</dbReference>
<dbReference type="InterPro" id="IPR011022">
    <property type="entry name" value="Arrestin_C-like"/>
</dbReference>
<dbReference type="Pfam" id="PF02752">
    <property type="entry name" value="Arrestin_C"/>
    <property type="match status" value="1"/>
</dbReference>
<organism evidence="2 3">
    <name type="scientific">Basidiobolus ranarum</name>
    <dbReference type="NCBI Taxonomy" id="34480"/>
    <lineage>
        <taxon>Eukaryota</taxon>
        <taxon>Fungi</taxon>
        <taxon>Fungi incertae sedis</taxon>
        <taxon>Zoopagomycota</taxon>
        <taxon>Entomophthoromycotina</taxon>
        <taxon>Basidiobolomycetes</taxon>
        <taxon>Basidiobolales</taxon>
        <taxon>Basidiobolaceae</taxon>
        <taxon>Basidiobolus</taxon>
    </lineage>
</organism>
<dbReference type="InterPro" id="IPR011021">
    <property type="entry name" value="Arrestin-like_N"/>
</dbReference>
<protein>
    <recommendedName>
        <fullName evidence="1">Arrestin C-terminal-like domain-containing protein</fullName>
    </recommendedName>
</protein>
<dbReference type="InterPro" id="IPR050357">
    <property type="entry name" value="Arrestin_domain-protein"/>
</dbReference>
<dbReference type="PANTHER" id="PTHR11188">
    <property type="entry name" value="ARRESTIN DOMAIN CONTAINING PROTEIN"/>
    <property type="match status" value="1"/>
</dbReference>
<evidence type="ECO:0000313" key="2">
    <source>
        <dbReference type="EMBL" id="KAK9767588.1"/>
    </source>
</evidence>
<evidence type="ECO:0000259" key="1">
    <source>
        <dbReference type="SMART" id="SM01017"/>
    </source>
</evidence>
<dbReference type="Gene3D" id="2.60.40.640">
    <property type="match status" value="1"/>
</dbReference>
<dbReference type="EMBL" id="JASJQH010000068">
    <property type="protein sequence ID" value="KAK9767588.1"/>
    <property type="molecule type" value="Genomic_DNA"/>
</dbReference>
<proteinExistence type="predicted"/>
<dbReference type="Proteomes" id="UP001479436">
    <property type="component" value="Unassembled WGS sequence"/>
</dbReference>